<dbReference type="Proteomes" id="UP000663855">
    <property type="component" value="Unassembled WGS sequence"/>
</dbReference>
<reference evidence="1" key="1">
    <citation type="submission" date="2021-02" db="EMBL/GenBank/DDBJ databases">
        <authorList>
            <person name="Nowell W R."/>
        </authorList>
    </citation>
    <scope>NUCLEOTIDE SEQUENCE</scope>
</reference>
<accession>A0A815VI61</accession>
<dbReference type="EMBL" id="CAJOBH010008334">
    <property type="protein sequence ID" value="CAF4110302.1"/>
    <property type="molecule type" value="Genomic_DNA"/>
</dbReference>
<dbReference type="Proteomes" id="UP000663824">
    <property type="component" value="Unassembled WGS sequence"/>
</dbReference>
<dbReference type="Proteomes" id="UP000681967">
    <property type="component" value="Unassembled WGS sequence"/>
</dbReference>
<evidence type="ECO:0000313" key="3">
    <source>
        <dbReference type="EMBL" id="CAF4110302.1"/>
    </source>
</evidence>
<dbReference type="AlphaFoldDB" id="A0A815VI61"/>
<comment type="caution">
    <text evidence="1">The sequence shown here is derived from an EMBL/GenBank/DDBJ whole genome shotgun (WGS) entry which is preliminary data.</text>
</comment>
<gene>
    <name evidence="3" type="ORF">BYL167_LOCUS19562</name>
    <name evidence="1" type="ORF">CJN711_LOCUS29028</name>
    <name evidence="2" type="ORF">MBJ925_LOCUS19614</name>
</gene>
<evidence type="ECO:0000313" key="1">
    <source>
        <dbReference type="EMBL" id="CAF1530778.1"/>
    </source>
</evidence>
<evidence type="ECO:0000313" key="2">
    <source>
        <dbReference type="EMBL" id="CAF2086726.1"/>
    </source>
</evidence>
<feature type="non-terminal residue" evidence="1">
    <location>
        <position position="1"/>
    </location>
</feature>
<name>A0A815VI61_9BILA</name>
<dbReference type="EMBL" id="CAJNOV010013723">
    <property type="protein sequence ID" value="CAF1530778.1"/>
    <property type="molecule type" value="Genomic_DNA"/>
</dbReference>
<organism evidence="1 4">
    <name type="scientific">Rotaria magnacalcarata</name>
    <dbReference type="NCBI Taxonomy" id="392030"/>
    <lineage>
        <taxon>Eukaryota</taxon>
        <taxon>Metazoa</taxon>
        <taxon>Spiralia</taxon>
        <taxon>Gnathifera</taxon>
        <taxon>Rotifera</taxon>
        <taxon>Eurotatoria</taxon>
        <taxon>Bdelloidea</taxon>
        <taxon>Philodinida</taxon>
        <taxon>Philodinidae</taxon>
        <taxon>Rotaria</taxon>
    </lineage>
</organism>
<evidence type="ECO:0000313" key="4">
    <source>
        <dbReference type="Proteomes" id="UP000663855"/>
    </source>
</evidence>
<dbReference type="EMBL" id="CAJNRE010009928">
    <property type="protein sequence ID" value="CAF2086726.1"/>
    <property type="molecule type" value="Genomic_DNA"/>
</dbReference>
<protein>
    <submittedName>
        <fullName evidence="1">Uncharacterized protein</fullName>
    </submittedName>
</protein>
<proteinExistence type="predicted"/>
<sequence>TKPEGHSSVMDPFCCSNCNERINAEHYVIHEIQPFCFNCSEREAHYCDTRGERIETDQPQKAHES</sequence>